<dbReference type="InterPro" id="IPR006626">
    <property type="entry name" value="PbH1"/>
</dbReference>
<keyword evidence="7" id="KW-0961">Cell wall biogenesis/degradation</keyword>
<sequence length="423" mass="44915">MTRLDIKLCLFVCFFCINGVIVSGERSKPVDRSIAADTALSGEVQSNIFNVISYGARGDGRIDDSQAFNAAWEAACGSSGSVTLLIPKATYRLGPIKFSGPCHHVTSITVDMQGYLKALTQLSKFGTSPWIEIGWVDRLTLTGGGTFDGQGVGAWRFNKCPVDMDCEYLPSNVKFISTTNTVVRGITSLNSKSYHLSLANCRNFHGSAIKISAPSNSPDTDGVHIEHSTGVTITQSVIGTGDDCISIGPGNSHIAITGLTCGPGHGISVGGLGRYHGEGDLTGIVVRNCVLSGTSNGVRIKTWKNSPESTTASNLTFQDIVVNNVANPIIIDQTRCPSSTCLSRGSSRVKLSDVHFKHIRGTSSTLVAVNLACSKDVPCENVTIEDIHLDLATGGHTTRSICKYVTPSFNGTRNPEPCVVNSQ</sequence>
<dbReference type="PANTHER" id="PTHR31375">
    <property type="match status" value="1"/>
</dbReference>
<proteinExistence type="inferred from homology"/>
<dbReference type="InterPro" id="IPR012334">
    <property type="entry name" value="Pectin_lyas_fold"/>
</dbReference>
<keyword evidence="3" id="KW-0134">Cell wall</keyword>
<reference evidence="10" key="1">
    <citation type="submission" date="2025-08" db="UniProtKB">
        <authorList>
            <consortium name="RefSeq"/>
        </authorList>
    </citation>
    <scope>IDENTIFICATION</scope>
</reference>
<accession>A0A1U8B3E1</accession>
<dbReference type="SMART" id="SM00710">
    <property type="entry name" value="PbH1"/>
    <property type="match status" value="5"/>
</dbReference>
<dbReference type="KEGG" id="nnu:104606848"/>
<dbReference type="GO" id="GO:0071555">
    <property type="term" value="P:cell wall organization"/>
    <property type="evidence" value="ECO:0007669"/>
    <property type="project" value="UniProtKB-KW"/>
</dbReference>
<dbReference type="InterPro" id="IPR011050">
    <property type="entry name" value="Pectin_lyase_fold/virulence"/>
</dbReference>
<dbReference type="InterPro" id="IPR000743">
    <property type="entry name" value="Glyco_hydro_28"/>
</dbReference>
<dbReference type="SUPFAM" id="SSF51126">
    <property type="entry name" value="Pectin lyase-like"/>
    <property type="match status" value="1"/>
</dbReference>
<organism evidence="9 10">
    <name type="scientific">Nelumbo nucifera</name>
    <name type="common">Sacred lotus</name>
    <dbReference type="NCBI Taxonomy" id="4432"/>
    <lineage>
        <taxon>Eukaryota</taxon>
        <taxon>Viridiplantae</taxon>
        <taxon>Streptophyta</taxon>
        <taxon>Embryophyta</taxon>
        <taxon>Tracheophyta</taxon>
        <taxon>Spermatophyta</taxon>
        <taxon>Magnoliopsida</taxon>
        <taxon>Proteales</taxon>
        <taxon>Nelumbonaceae</taxon>
        <taxon>Nelumbo</taxon>
    </lineage>
</organism>
<dbReference type="Proteomes" id="UP000189703">
    <property type="component" value="Unplaced"/>
</dbReference>
<evidence type="ECO:0000256" key="1">
    <source>
        <dbReference type="ARBA" id="ARBA00004191"/>
    </source>
</evidence>
<keyword evidence="6 8" id="KW-0326">Glycosidase</keyword>
<dbReference type="Pfam" id="PF00295">
    <property type="entry name" value="Glyco_hydro_28"/>
    <property type="match status" value="1"/>
</dbReference>
<keyword evidence="9" id="KW-1185">Reference proteome</keyword>
<comment type="similarity">
    <text evidence="2 8">Belongs to the glycosyl hydrolase 28 family.</text>
</comment>
<evidence type="ECO:0000256" key="5">
    <source>
        <dbReference type="ARBA" id="ARBA00022801"/>
    </source>
</evidence>
<evidence type="ECO:0000256" key="3">
    <source>
        <dbReference type="ARBA" id="ARBA00022512"/>
    </source>
</evidence>
<evidence type="ECO:0000313" key="9">
    <source>
        <dbReference type="Proteomes" id="UP000189703"/>
    </source>
</evidence>
<comment type="subcellular location">
    <subcellularLocation>
        <location evidence="1">Secreted</location>
        <location evidence="1">Cell wall</location>
    </subcellularLocation>
</comment>
<dbReference type="STRING" id="4432.A0A1U8B3E1"/>
<keyword evidence="5 8" id="KW-0378">Hydrolase</keyword>
<dbReference type="FunFam" id="2.160.20.10:FF:000004">
    <property type="entry name" value="Pectin lyase-like superfamily protein"/>
    <property type="match status" value="1"/>
</dbReference>
<evidence type="ECO:0000256" key="6">
    <source>
        <dbReference type="ARBA" id="ARBA00023295"/>
    </source>
</evidence>
<dbReference type="AlphaFoldDB" id="A0A1U8B3E1"/>
<evidence type="ECO:0000256" key="2">
    <source>
        <dbReference type="ARBA" id="ARBA00008834"/>
    </source>
</evidence>
<dbReference type="GeneID" id="104606848"/>
<evidence type="ECO:0000256" key="8">
    <source>
        <dbReference type="RuleBase" id="RU361169"/>
    </source>
</evidence>
<protein>
    <submittedName>
        <fullName evidence="10">Exopolygalacturonase-like</fullName>
    </submittedName>
</protein>
<dbReference type="GO" id="GO:0005975">
    <property type="term" value="P:carbohydrate metabolic process"/>
    <property type="evidence" value="ECO:0007669"/>
    <property type="project" value="InterPro"/>
</dbReference>
<dbReference type="OrthoDB" id="187139at2759"/>
<keyword evidence="4" id="KW-0964">Secreted</keyword>
<dbReference type="eggNOG" id="ENOG502QSBG">
    <property type="taxonomic scope" value="Eukaryota"/>
</dbReference>
<dbReference type="GO" id="GO:0004650">
    <property type="term" value="F:polygalacturonase activity"/>
    <property type="evidence" value="ECO:0007669"/>
    <property type="project" value="InterPro"/>
</dbReference>
<name>A0A1U8B3E1_NELNU</name>
<evidence type="ECO:0000313" key="10">
    <source>
        <dbReference type="RefSeq" id="XP_010270548.1"/>
    </source>
</evidence>
<evidence type="ECO:0000256" key="4">
    <source>
        <dbReference type="ARBA" id="ARBA00022525"/>
    </source>
</evidence>
<evidence type="ECO:0000256" key="7">
    <source>
        <dbReference type="ARBA" id="ARBA00023316"/>
    </source>
</evidence>
<gene>
    <name evidence="10" type="primary">LOC104606848</name>
</gene>
<dbReference type="FunCoup" id="A0A1U8B3E1">
    <property type="interactions" value="99"/>
</dbReference>
<dbReference type="Gene3D" id="2.160.20.10">
    <property type="entry name" value="Single-stranded right-handed beta-helix, Pectin lyase-like"/>
    <property type="match status" value="1"/>
</dbReference>
<dbReference type="RefSeq" id="XP_010270548.1">
    <property type="nucleotide sequence ID" value="XM_010272246.1"/>
</dbReference>